<dbReference type="InterPro" id="IPR011991">
    <property type="entry name" value="ArsR-like_HTH"/>
</dbReference>
<dbReference type="Pfam" id="PF01022">
    <property type="entry name" value="HTH_5"/>
    <property type="match status" value="1"/>
</dbReference>
<keyword evidence="1" id="KW-0805">Transcription regulation</keyword>
<dbReference type="Gene3D" id="1.10.10.10">
    <property type="entry name" value="Winged helix-like DNA-binding domain superfamily/Winged helix DNA-binding domain"/>
    <property type="match status" value="1"/>
</dbReference>
<dbReference type="CDD" id="cd00090">
    <property type="entry name" value="HTH_ARSR"/>
    <property type="match status" value="1"/>
</dbReference>
<dbReference type="Pfam" id="PF24270">
    <property type="entry name" value="HTH_Cmi2_C"/>
    <property type="match status" value="1"/>
</dbReference>
<dbReference type="SMART" id="SM00418">
    <property type="entry name" value="HTH_ARSR"/>
    <property type="match status" value="1"/>
</dbReference>
<evidence type="ECO:0000259" key="5">
    <source>
        <dbReference type="PROSITE" id="PS50987"/>
    </source>
</evidence>
<dbReference type="PROSITE" id="PS50987">
    <property type="entry name" value="HTH_ARSR_2"/>
    <property type="match status" value="1"/>
</dbReference>
<evidence type="ECO:0000256" key="3">
    <source>
        <dbReference type="ARBA" id="ARBA00023163"/>
    </source>
</evidence>
<name>A0ABD5Q5E2_9EURY</name>
<gene>
    <name evidence="6" type="ORF">ACFO9K_16715</name>
</gene>
<dbReference type="FunFam" id="1.10.10.10:FF:000591">
    <property type="entry name" value="Archaeal heat shock regulator, ArsR family"/>
    <property type="match status" value="1"/>
</dbReference>
<evidence type="ECO:0000256" key="1">
    <source>
        <dbReference type="ARBA" id="ARBA00023015"/>
    </source>
</evidence>
<protein>
    <submittedName>
        <fullName evidence="6">Metalloregulator ArsR/SmtB family transcription factor</fullName>
    </submittedName>
</protein>
<feature type="compositionally biased region" description="Acidic residues" evidence="4">
    <location>
        <begin position="114"/>
        <end position="170"/>
    </location>
</feature>
<dbReference type="AlphaFoldDB" id="A0ABD5Q5E2"/>
<reference evidence="6 7" key="1">
    <citation type="journal article" date="2019" name="Int. J. Syst. Evol. Microbiol.">
        <title>The Global Catalogue of Microorganisms (GCM) 10K type strain sequencing project: providing services to taxonomists for standard genome sequencing and annotation.</title>
        <authorList>
            <consortium name="The Broad Institute Genomics Platform"/>
            <consortium name="The Broad Institute Genome Sequencing Center for Infectious Disease"/>
            <person name="Wu L."/>
            <person name="Ma J."/>
        </authorList>
    </citation>
    <scope>NUCLEOTIDE SEQUENCE [LARGE SCALE GENOMIC DNA]</scope>
    <source>
        <strain evidence="6 7">XZYJ18</strain>
    </source>
</reference>
<accession>A0ABD5Q5E2</accession>
<comment type="caution">
    <text evidence="6">The sequence shown here is derived from an EMBL/GenBank/DDBJ whole genome shotgun (WGS) entry which is preliminary data.</text>
</comment>
<keyword evidence="3" id="KW-0804">Transcription</keyword>
<evidence type="ECO:0000256" key="2">
    <source>
        <dbReference type="ARBA" id="ARBA00023125"/>
    </source>
</evidence>
<feature type="region of interest" description="Disordered" evidence="4">
    <location>
        <begin position="113"/>
        <end position="170"/>
    </location>
</feature>
<feature type="domain" description="HTH arsR-type" evidence="5">
    <location>
        <begin position="1"/>
        <end position="89"/>
    </location>
</feature>
<dbReference type="InterPro" id="IPR036388">
    <property type="entry name" value="WH-like_DNA-bd_sf"/>
</dbReference>
<keyword evidence="2" id="KW-0238">DNA-binding</keyword>
<dbReference type="InterPro" id="IPR051081">
    <property type="entry name" value="HTH_MetalResp_TranReg"/>
</dbReference>
<keyword evidence="7" id="KW-1185">Reference proteome</keyword>
<dbReference type="NCBIfam" id="NF033788">
    <property type="entry name" value="HTH_metalloreg"/>
    <property type="match status" value="1"/>
</dbReference>
<evidence type="ECO:0000313" key="6">
    <source>
        <dbReference type="EMBL" id="MFC4825900.1"/>
    </source>
</evidence>
<dbReference type="InterPro" id="IPR036390">
    <property type="entry name" value="WH_DNA-bd_sf"/>
</dbReference>
<dbReference type="Proteomes" id="UP001595945">
    <property type="component" value="Unassembled WGS sequence"/>
</dbReference>
<dbReference type="InterPro" id="IPR056346">
    <property type="entry name" value="HTH_Cmi2_C"/>
</dbReference>
<dbReference type="GeneID" id="73043372"/>
<dbReference type="PANTHER" id="PTHR33154">
    <property type="entry name" value="TRANSCRIPTIONAL REGULATOR, ARSR FAMILY"/>
    <property type="match status" value="1"/>
</dbReference>
<dbReference type="PANTHER" id="PTHR33154:SF33">
    <property type="entry name" value="TRANSCRIPTIONAL REPRESSOR SDPR"/>
    <property type="match status" value="1"/>
</dbReference>
<dbReference type="RefSeq" id="WP_254268474.1">
    <property type="nucleotide sequence ID" value="NZ_CP100400.1"/>
</dbReference>
<evidence type="ECO:0000256" key="4">
    <source>
        <dbReference type="SAM" id="MobiDB-lite"/>
    </source>
</evidence>
<sequence length="275" mass="30012">MDSAELLDILGNENRRRILRLLSRKPCYVTEISEYLGVSPKAVIDHLRKLEDAGLVESRTDDQRRKYFSISRNLRLEVSVSPYEFGMKSAYPASTNLDASRWRYVSLNVQLDSSDADSDEDGPGEDAETGTDGEGAVEADTDDGPVEAGDTEVGDEVTESDDQDDEDTETVGEATALAAELDELQQLQRELSLAQRWVHGRITDVQDRLGDAVNGDGEARLRADVLAAVAGGATTVEEVCRAVEAPGHVVEPALAELADRGFLDRDEDGEWVLAE</sequence>
<dbReference type="SUPFAM" id="SSF46785">
    <property type="entry name" value="Winged helix' DNA-binding domain"/>
    <property type="match status" value="1"/>
</dbReference>
<organism evidence="6 7">
    <name type="scientific">Halorussus aquaticus</name>
    <dbReference type="NCBI Taxonomy" id="2953748"/>
    <lineage>
        <taxon>Archaea</taxon>
        <taxon>Methanobacteriati</taxon>
        <taxon>Methanobacteriota</taxon>
        <taxon>Stenosarchaea group</taxon>
        <taxon>Halobacteria</taxon>
        <taxon>Halobacteriales</taxon>
        <taxon>Haladaptataceae</taxon>
        <taxon>Halorussus</taxon>
    </lineage>
</organism>
<dbReference type="InterPro" id="IPR001845">
    <property type="entry name" value="HTH_ArsR_DNA-bd_dom"/>
</dbReference>
<evidence type="ECO:0000313" key="7">
    <source>
        <dbReference type="Proteomes" id="UP001595945"/>
    </source>
</evidence>
<dbReference type="EMBL" id="JBHSHT010000002">
    <property type="protein sequence ID" value="MFC4825900.1"/>
    <property type="molecule type" value="Genomic_DNA"/>
</dbReference>
<dbReference type="GO" id="GO:0003677">
    <property type="term" value="F:DNA binding"/>
    <property type="evidence" value="ECO:0007669"/>
    <property type="project" value="UniProtKB-KW"/>
</dbReference>
<proteinExistence type="predicted"/>